<protein>
    <submittedName>
        <fullName evidence="1">Uncharacterized protein</fullName>
    </submittedName>
</protein>
<comment type="caution">
    <text evidence="1">The sequence shown here is derived from an EMBL/GenBank/DDBJ whole genome shotgun (WGS) entry which is preliminary data.</text>
</comment>
<evidence type="ECO:0000313" key="2">
    <source>
        <dbReference type="Proteomes" id="UP000020595"/>
    </source>
</evidence>
<accession>A0A009HS81</accession>
<dbReference type="EMBL" id="JEWH01000019">
    <property type="protein sequence ID" value="EXB05870.1"/>
    <property type="molecule type" value="Genomic_DNA"/>
</dbReference>
<sequence>MFLQYFYRCKQWSGSVDEKVFWLLFFKKVTELADCFRG</sequence>
<gene>
    <name evidence="1" type="ORF">J512_1820</name>
</gene>
<organism evidence="1 2">
    <name type="scientific">Acinetobacter baumannii (strain 1295743)</name>
    <dbReference type="NCBI Taxonomy" id="1310613"/>
    <lineage>
        <taxon>Bacteria</taxon>
        <taxon>Pseudomonadati</taxon>
        <taxon>Pseudomonadota</taxon>
        <taxon>Gammaproteobacteria</taxon>
        <taxon>Moraxellales</taxon>
        <taxon>Moraxellaceae</taxon>
        <taxon>Acinetobacter</taxon>
        <taxon>Acinetobacter calcoaceticus/baumannii complex</taxon>
    </lineage>
</organism>
<dbReference type="Proteomes" id="UP000020595">
    <property type="component" value="Unassembled WGS sequence"/>
</dbReference>
<evidence type="ECO:0000313" key="1">
    <source>
        <dbReference type="EMBL" id="EXB05870.1"/>
    </source>
</evidence>
<name>A0A009HS81_ACIB9</name>
<dbReference type="AlphaFoldDB" id="A0A009HS81"/>
<proteinExistence type="predicted"/>
<reference evidence="1 2" key="1">
    <citation type="submission" date="2014-02" db="EMBL/GenBank/DDBJ databases">
        <title>Comparative genomics and transcriptomics to identify genetic mechanisms underlying the emergence of carbapenem resistant Acinetobacter baumannii (CRAb).</title>
        <authorList>
            <person name="Harris A.D."/>
            <person name="Johnson K.J."/>
            <person name="George J."/>
            <person name="Shefchek K."/>
            <person name="Daugherty S.C."/>
            <person name="Parankush S."/>
            <person name="Sadzewicz L."/>
            <person name="Tallon L."/>
            <person name="Sengamalay N."/>
            <person name="Hazen T.H."/>
            <person name="Rasko D.A."/>
        </authorList>
    </citation>
    <scope>NUCLEOTIDE SEQUENCE [LARGE SCALE GENOMIC DNA]</scope>
    <source>
        <strain evidence="1 2">1295743</strain>
    </source>
</reference>